<dbReference type="Pfam" id="PF09729">
    <property type="entry name" value="Gti1_Pac2"/>
    <property type="match status" value="1"/>
</dbReference>
<evidence type="ECO:0000313" key="2">
    <source>
        <dbReference type="EMBL" id="KIO24350.1"/>
    </source>
</evidence>
<protein>
    <recommendedName>
        <fullName evidence="4">Gti1/Pac2 family-domain-containing protein</fullName>
    </recommendedName>
</protein>
<dbReference type="GO" id="GO:0003677">
    <property type="term" value="F:DNA binding"/>
    <property type="evidence" value="ECO:0007669"/>
    <property type="project" value="TreeGrafter"/>
</dbReference>
<feature type="region of interest" description="Disordered" evidence="1">
    <location>
        <begin position="98"/>
        <end position="135"/>
    </location>
</feature>
<keyword evidence="3" id="KW-1185">Reference proteome</keyword>
<name>A0A0C3Q5E6_9AGAM</name>
<reference evidence="2 3" key="1">
    <citation type="submission" date="2014-04" db="EMBL/GenBank/DDBJ databases">
        <authorList>
            <consortium name="DOE Joint Genome Institute"/>
            <person name="Kuo A."/>
            <person name="Girlanda M."/>
            <person name="Perotto S."/>
            <person name="Kohler A."/>
            <person name="Nagy L.G."/>
            <person name="Floudas D."/>
            <person name="Copeland A."/>
            <person name="Barry K.W."/>
            <person name="Cichocki N."/>
            <person name="Veneault-Fourrey C."/>
            <person name="LaButti K."/>
            <person name="Lindquist E.A."/>
            <person name="Lipzen A."/>
            <person name="Lundell T."/>
            <person name="Morin E."/>
            <person name="Murat C."/>
            <person name="Sun H."/>
            <person name="Tunlid A."/>
            <person name="Henrissat B."/>
            <person name="Grigoriev I.V."/>
            <person name="Hibbett D.S."/>
            <person name="Martin F."/>
            <person name="Nordberg H.P."/>
            <person name="Cantor M.N."/>
            <person name="Hua S.X."/>
        </authorList>
    </citation>
    <scope>NUCLEOTIDE SEQUENCE [LARGE SCALE GENOMIC DNA]</scope>
    <source>
        <strain evidence="2 3">MUT 4182</strain>
    </source>
</reference>
<organism evidence="2 3">
    <name type="scientific">Tulasnella calospora MUT 4182</name>
    <dbReference type="NCBI Taxonomy" id="1051891"/>
    <lineage>
        <taxon>Eukaryota</taxon>
        <taxon>Fungi</taxon>
        <taxon>Dikarya</taxon>
        <taxon>Basidiomycota</taxon>
        <taxon>Agaricomycotina</taxon>
        <taxon>Agaricomycetes</taxon>
        <taxon>Cantharellales</taxon>
        <taxon>Tulasnellaceae</taxon>
        <taxon>Tulasnella</taxon>
    </lineage>
</organism>
<evidence type="ECO:0000256" key="1">
    <source>
        <dbReference type="SAM" id="MobiDB-lite"/>
    </source>
</evidence>
<reference evidence="3" key="2">
    <citation type="submission" date="2015-01" db="EMBL/GenBank/DDBJ databases">
        <title>Evolutionary Origins and Diversification of the Mycorrhizal Mutualists.</title>
        <authorList>
            <consortium name="DOE Joint Genome Institute"/>
            <consortium name="Mycorrhizal Genomics Consortium"/>
            <person name="Kohler A."/>
            <person name="Kuo A."/>
            <person name="Nagy L.G."/>
            <person name="Floudas D."/>
            <person name="Copeland A."/>
            <person name="Barry K.W."/>
            <person name="Cichocki N."/>
            <person name="Veneault-Fourrey C."/>
            <person name="LaButti K."/>
            <person name="Lindquist E.A."/>
            <person name="Lipzen A."/>
            <person name="Lundell T."/>
            <person name="Morin E."/>
            <person name="Murat C."/>
            <person name="Riley R."/>
            <person name="Ohm R."/>
            <person name="Sun H."/>
            <person name="Tunlid A."/>
            <person name="Henrissat B."/>
            <person name="Grigoriev I.V."/>
            <person name="Hibbett D.S."/>
            <person name="Martin F."/>
        </authorList>
    </citation>
    <scope>NUCLEOTIDE SEQUENCE [LARGE SCALE GENOMIC DNA]</scope>
    <source>
        <strain evidence="3">MUT 4182</strain>
    </source>
</reference>
<evidence type="ECO:0008006" key="4">
    <source>
        <dbReference type="Google" id="ProtNLM"/>
    </source>
</evidence>
<feature type="region of interest" description="Disordered" evidence="1">
    <location>
        <begin position="1"/>
        <end position="21"/>
    </location>
</feature>
<dbReference type="EMBL" id="KN823063">
    <property type="protein sequence ID" value="KIO24350.1"/>
    <property type="molecule type" value="Genomic_DNA"/>
</dbReference>
<dbReference type="AlphaFoldDB" id="A0A0C3Q5E6"/>
<dbReference type="PANTHER" id="PTHR28027:SF2">
    <property type="entry name" value="TRANSCRIPTIONAL REGULATOR MIT1"/>
    <property type="match status" value="1"/>
</dbReference>
<sequence>MDDPASTQASEAQQQWTEPPWVGFLETTEDALLILEAARRRLIPRVTRRLADRERKLINSGSVFVFEEEESGIKRWTDGFLWSPSRILGNFLLYRETDKRNPDGTPATRPEDPTPAPYPSGALSRPKDDLNALTGGYSAAGSSGLDRARERILLGSLTNSQKFKEDGMMKKTFSLTLPNTTQTHHIVSYYKVADVEAGRLRTPSSLPEFAALEISPEFLDKTHFRVQPRVEVGEDGRVRFR</sequence>
<dbReference type="Proteomes" id="UP000054248">
    <property type="component" value="Unassembled WGS sequence"/>
</dbReference>
<accession>A0A0C3Q5E6</accession>
<dbReference type="HOGENOM" id="CLU_028895_3_1_1"/>
<dbReference type="PANTHER" id="PTHR28027">
    <property type="entry name" value="TRANSCRIPTIONAL REGULATOR MIT1"/>
    <property type="match status" value="1"/>
</dbReference>
<proteinExistence type="predicted"/>
<gene>
    <name evidence="2" type="ORF">M407DRAFT_77098</name>
</gene>
<dbReference type="OrthoDB" id="5572844at2759"/>
<evidence type="ECO:0000313" key="3">
    <source>
        <dbReference type="Proteomes" id="UP000054248"/>
    </source>
</evidence>
<feature type="compositionally biased region" description="Polar residues" evidence="1">
    <location>
        <begin position="1"/>
        <end position="17"/>
    </location>
</feature>
<dbReference type="InterPro" id="IPR018608">
    <property type="entry name" value="Gti1/Pac2"/>
</dbReference>